<evidence type="ECO:0000313" key="1">
    <source>
        <dbReference type="EMBL" id="SFA85064.1"/>
    </source>
</evidence>
<accession>A0A1I0W930</accession>
<name>A0A1I0W930_9CLOT</name>
<dbReference type="EMBL" id="FOKI01000004">
    <property type="protein sequence ID" value="SFA85064.1"/>
    <property type="molecule type" value="Genomic_DNA"/>
</dbReference>
<keyword evidence="2" id="KW-1185">Reference proteome</keyword>
<dbReference type="Pfam" id="PF10719">
    <property type="entry name" value="ComFB"/>
    <property type="match status" value="1"/>
</dbReference>
<organism evidence="1 2">
    <name type="scientific">Clostridium frigidicarnis</name>
    <dbReference type="NCBI Taxonomy" id="84698"/>
    <lineage>
        <taxon>Bacteria</taxon>
        <taxon>Bacillati</taxon>
        <taxon>Bacillota</taxon>
        <taxon>Clostridia</taxon>
        <taxon>Eubacteriales</taxon>
        <taxon>Clostridiaceae</taxon>
        <taxon>Clostridium</taxon>
    </lineage>
</organism>
<dbReference type="RefSeq" id="WP_090038986.1">
    <property type="nucleotide sequence ID" value="NZ_FOKI01000004.1"/>
</dbReference>
<dbReference type="InterPro" id="IPR019657">
    <property type="entry name" value="ComFB"/>
</dbReference>
<sequence>MIKNYMEYLVEDFLSTIWDNNKLNMCTCEKCKDDVMSLALNNLKPHYVSSSEGELFTKVESLKQQTITDVVSSVTNAIEIVKKNQRHNC</sequence>
<dbReference type="Proteomes" id="UP000198619">
    <property type="component" value="Unassembled WGS sequence"/>
</dbReference>
<evidence type="ECO:0000313" key="2">
    <source>
        <dbReference type="Proteomes" id="UP000198619"/>
    </source>
</evidence>
<reference evidence="1" key="1">
    <citation type="submission" date="2016-10" db="EMBL/GenBank/DDBJ databases">
        <authorList>
            <person name="de Groot N.N."/>
        </authorList>
    </citation>
    <scope>NUCLEOTIDE SEQUENCE [LARGE SCALE GENOMIC DNA]</scope>
    <source>
        <strain evidence="1">DSM 12271</strain>
    </source>
</reference>
<protein>
    <submittedName>
        <fullName evidence="1">Competence protein ComFB</fullName>
    </submittedName>
</protein>
<dbReference type="AlphaFoldDB" id="A0A1I0W930"/>
<dbReference type="OrthoDB" id="5616024at2"/>
<proteinExistence type="predicted"/>
<gene>
    <name evidence="1" type="ORF">SAMN04488528_1004142</name>
</gene>
<dbReference type="STRING" id="84698.SAMN04488528_1004142"/>